<gene>
    <name evidence="14" type="ORF">C4532_05385</name>
</gene>
<comment type="caution">
    <text evidence="14">The sequence shown here is derived from an EMBL/GenBank/DDBJ whole genome shotgun (WGS) entry which is preliminary data.</text>
</comment>
<evidence type="ECO:0000256" key="7">
    <source>
        <dbReference type="ARBA" id="ARBA00022982"/>
    </source>
</evidence>
<dbReference type="AlphaFoldDB" id="A0A419F2Y6"/>
<comment type="cofactor">
    <cofactor evidence="12">
        <name>[4Fe-4S] cluster</name>
        <dbReference type="ChEBI" id="CHEBI:49883"/>
    </cofactor>
    <text evidence="12">Binds 1 [4Fe-4S] cluster.</text>
</comment>
<dbReference type="Gene3D" id="3.30.9.90">
    <property type="match status" value="1"/>
</dbReference>
<evidence type="ECO:0000256" key="3">
    <source>
        <dbReference type="ARBA" id="ARBA00022448"/>
    </source>
</evidence>
<keyword evidence="3 12" id="KW-0813">Transport</keyword>
<dbReference type="InterPro" id="IPR007859">
    <property type="entry name" value="ETF-QO/FixX_C"/>
</dbReference>
<accession>A0A419F2Y6</accession>
<dbReference type="InterPro" id="IPR017900">
    <property type="entry name" value="4Fe4S_Fe_S_CS"/>
</dbReference>
<dbReference type="GO" id="GO:0004174">
    <property type="term" value="F:electron-transferring-flavoprotein dehydrogenase activity"/>
    <property type="evidence" value="ECO:0007669"/>
    <property type="project" value="UniProtKB-UniRule"/>
</dbReference>
<reference evidence="14 15" key="1">
    <citation type="journal article" date="2017" name="ISME J.">
        <title>Energy and carbon metabolisms in a deep terrestrial subsurface fluid microbial community.</title>
        <authorList>
            <person name="Momper L."/>
            <person name="Jungbluth S.P."/>
            <person name="Lee M.D."/>
            <person name="Amend J.P."/>
        </authorList>
    </citation>
    <scope>NUCLEOTIDE SEQUENCE [LARGE SCALE GENOMIC DNA]</scope>
    <source>
        <strain evidence="14">SURF_17</strain>
    </source>
</reference>
<keyword evidence="11 12" id="KW-0830">Ubiquinone</keyword>
<dbReference type="SUPFAM" id="SSF51905">
    <property type="entry name" value="FAD/NAD(P)-binding domain"/>
    <property type="match status" value="1"/>
</dbReference>
<dbReference type="InterPro" id="IPR040156">
    <property type="entry name" value="ETF-QO"/>
</dbReference>
<dbReference type="GO" id="GO:0046872">
    <property type="term" value="F:metal ion binding"/>
    <property type="evidence" value="ECO:0007669"/>
    <property type="project" value="UniProtKB-KW"/>
</dbReference>
<proteinExistence type="predicted"/>
<dbReference type="PROSITE" id="PS51379">
    <property type="entry name" value="4FE4S_FER_2"/>
    <property type="match status" value="1"/>
</dbReference>
<dbReference type="EC" id="1.5.5.1" evidence="12"/>
<evidence type="ECO:0000256" key="8">
    <source>
        <dbReference type="ARBA" id="ARBA00023002"/>
    </source>
</evidence>
<feature type="domain" description="4Fe-4S ferredoxin-type" evidence="13">
    <location>
        <begin position="356"/>
        <end position="385"/>
    </location>
</feature>
<dbReference type="EMBL" id="QZKI01000038">
    <property type="protein sequence ID" value="RJP72822.1"/>
    <property type="molecule type" value="Genomic_DNA"/>
</dbReference>
<sequence>MDAEGKQKSNFEPGYDLMAKVTVLGEGPRGFLTKQLIEKFGLSKGRNPQTYLTGVKEIWQLAEGKLKPGHVIHTMGYPHDTKTYGGGFIYSMKDNMASVGLLTGLDARDPQVDPHRYFQLFKTHPLVKDLLQGGKIMQYGAKTVPVGGWYSVPKLTAAGCMLVGDSAALFNTMRIKGIHLAMKSGMLAAETIFEALLKKDFSDAQLSKYEEAVKNSYIKEEMWKCRNFHQGFHNGRYAGLFNAGIQYITGGRGLKDPMSSEEDFTATRTVAEYYGGKDPEAVNKVSFDGTLTLDKLTDVYQSGTIHEEQQPTHCKIINLEYCNNEEHCKKKYNRSCVKFCPAFVYEEDVDEATGKSRLKINFSNCLHCKTCDVKCPYANIKWTPPEGGGGPKYSLV</sequence>
<comment type="cofactor">
    <cofactor evidence="1 12">
        <name>FAD</name>
        <dbReference type="ChEBI" id="CHEBI:57692"/>
    </cofactor>
</comment>
<evidence type="ECO:0000256" key="2">
    <source>
        <dbReference type="ARBA" id="ARBA00002819"/>
    </source>
</evidence>
<evidence type="ECO:0000256" key="12">
    <source>
        <dbReference type="RuleBase" id="RU366068"/>
    </source>
</evidence>
<evidence type="ECO:0000313" key="15">
    <source>
        <dbReference type="Proteomes" id="UP000285961"/>
    </source>
</evidence>
<keyword evidence="4 12" id="KW-0285">Flavoprotein</keyword>
<dbReference type="PROSITE" id="PS00198">
    <property type="entry name" value="4FE4S_FER_1"/>
    <property type="match status" value="1"/>
</dbReference>
<evidence type="ECO:0000256" key="4">
    <source>
        <dbReference type="ARBA" id="ARBA00022630"/>
    </source>
</evidence>
<keyword evidence="9 12" id="KW-0408">Iron</keyword>
<dbReference type="Gene3D" id="3.30.70.20">
    <property type="match status" value="1"/>
</dbReference>
<dbReference type="InterPro" id="IPR017896">
    <property type="entry name" value="4Fe4S_Fe-S-bd"/>
</dbReference>
<dbReference type="SUPFAM" id="SSF54862">
    <property type="entry name" value="4Fe-4S ferredoxins"/>
    <property type="match status" value="1"/>
</dbReference>
<protein>
    <recommendedName>
        <fullName evidence="12">Electron transfer flavoprotein-ubiquinone oxidoreductase</fullName>
        <shortName evidence="12">ETF-QO</shortName>
        <ecNumber evidence="12">1.5.5.1</ecNumber>
    </recommendedName>
</protein>
<dbReference type="Pfam" id="PF21162">
    <property type="entry name" value="ETFQO_UQ-bd"/>
    <property type="match status" value="1"/>
</dbReference>
<evidence type="ECO:0000259" key="13">
    <source>
        <dbReference type="PROSITE" id="PS51379"/>
    </source>
</evidence>
<keyword evidence="8 12" id="KW-0560">Oxidoreductase</keyword>
<evidence type="ECO:0000313" key="14">
    <source>
        <dbReference type="EMBL" id="RJP72822.1"/>
    </source>
</evidence>
<organism evidence="14 15">
    <name type="scientific">Candidatus Abyssobacteria bacterium SURF_17</name>
    <dbReference type="NCBI Taxonomy" id="2093361"/>
    <lineage>
        <taxon>Bacteria</taxon>
        <taxon>Pseudomonadati</taxon>
        <taxon>Candidatus Hydrogenedentota</taxon>
        <taxon>Candidatus Abyssobacteria</taxon>
    </lineage>
</organism>
<dbReference type="InterPro" id="IPR036188">
    <property type="entry name" value="FAD/NAD-bd_sf"/>
</dbReference>
<evidence type="ECO:0000256" key="10">
    <source>
        <dbReference type="ARBA" id="ARBA00023014"/>
    </source>
</evidence>
<comment type="function">
    <text evidence="2 12">Accepts electrons from ETF and reduces ubiquinone.</text>
</comment>
<evidence type="ECO:0000256" key="1">
    <source>
        <dbReference type="ARBA" id="ARBA00001974"/>
    </source>
</evidence>
<dbReference type="Proteomes" id="UP000285961">
    <property type="component" value="Unassembled WGS sequence"/>
</dbReference>
<keyword evidence="10 12" id="KW-0411">Iron-sulfur</keyword>
<evidence type="ECO:0000256" key="5">
    <source>
        <dbReference type="ARBA" id="ARBA00022723"/>
    </source>
</evidence>
<evidence type="ECO:0000256" key="9">
    <source>
        <dbReference type="ARBA" id="ARBA00023004"/>
    </source>
</evidence>
<dbReference type="Pfam" id="PF05187">
    <property type="entry name" value="Fer4_ETF_QO"/>
    <property type="match status" value="1"/>
</dbReference>
<dbReference type="PANTHER" id="PTHR10617:SF107">
    <property type="entry name" value="ELECTRON TRANSFER FLAVOPROTEIN-UBIQUINONE OXIDOREDUCTASE, MITOCHONDRIAL"/>
    <property type="match status" value="1"/>
</dbReference>
<dbReference type="PANTHER" id="PTHR10617">
    <property type="entry name" value="ELECTRON TRANSFER FLAVOPROTEIN-UBIQUINONE OXIDOREDUCTASE"/>
    <property type="match status" value="1"/>
</dbReference>
<keyword evidence="6 12" id="KW-0274">FAD</keyword>
<evidence type="ECO:0000256" key="6">
    <source>
        <dbReference type="ARBA" id="ARBA00022827"/>
    </source>
</evidence>
<comment type="catalytic activity">
    <reaction evidence="12">
        <text>a ubiquinone + reduced [electron-transfer flavoprotein] = a ubiquinol + oxidized [electron-transfer flavoprotein] + H(+)</text>
        <dbReference type="Rhea" id="RHEA:24052"/>
        <dbReference type="Rhea" id="RHEA-COMP:9565"/>
        <dbReference type="Rhea" id="RHEA-COMP:9566"/>
        <dbReference type="Rhea" id="RHEA-COMP:10685"/>
        <dbReference type="Rhea" id="RHEA-COMP:10686"/>
        <dbReference type="ChEBI" id="CHEBI:15378"/>
        <dbReference type="ChEBI" id="CHEBI:16389"/>
        <dbReference type="ChEBI" id="CHEBI:17976"/>
        <dbReference type="ChEBI" id="CHEBI:57692"/>
        <dbReference type="ChEBI" id="CHEBI:58307"/>
        <dbReference type="EC" id="1.5.5.1"/>
    </reaction>
</comment>
<name>A0A419F2Y6_9BACT</name>
<evidence type="ECO:0000256" key="11">
    <source>
        <dbReference type="ARBA" id="ARBA00023075"/>
    </source>
</evidence>
<dbReference type="InterPro" id="IPR049398">
    <property type="entry name" value="ETF-QO/FixC_UQ-bd"/>
</dbReference>
<keyword evidence="7 12" id="KW-0249">Electron transport</keyword>
<keyword evidence="5 12" id="KW-0479">Metal-binding</keyword>
<dbReference type="SUPFAM" id="SSF54373">
    <property type="entry name" value="FAD-linked reductases, C-terminal domain"/>
    <property type="match status" value="1"/>
</dbReference>
<dbReference type="GO" id="GO:0051539">
    <property type="term" value="F:4 iron, 4 sulfur cluster binding"/>
    <property type="evidence" value="ECO:0007669"/>
    <property type="project" value="UniProtKB-UniRule"/>
</dbReference>